<keyword evidence="13" id="KW-1185">Reference proteome</keyword>
<dbReference type="PROSITE" id="PS50011">
    <property type="entry name" value="PROTEIN_KINASE_DOM"/>
    <property type="match status" value="1"/>
</dbReference>
<evidence type="ECO:0000256" key="10">
    <source>
        <dbReference type="RuleBase" id="RU000304"/>
    </source>
</evidence>
<evidence type="ECO:0000313" key="13">
    <source>
        <dbReference type="Proteomes" id="UP000472240"/>
    </source>
</evidence>
<dbReference type="InterPro" id="IPR000719">
    <property type="entry name" value="Prot_kinase_dom"/>
</dbReference>
<dbReference type="Ensembl" id="ENSRFET00010013192.1">
    <property type="protein sequence ID" value="ENSRFEP00010012060.1"/>
    <property type="gene ID" value="ENSRFEG00010008171.1"/>
</dbReference>
<evidence type="ECO:0000259" key="11">
    <source>
        <dbReference type="PROSITE" id="PS50011"/>
    </source>
</evidence>
<dbReference type="Pfam" id="PF00069">
    <property type="entry name" value="Pkinase"/>
    <property type="match status" value="1"/>
</dbReference>
<dbReference type="OMA" id="EMDECAL"/>
<evidence type="ECO:0000256" key="6">
    <source>
        <dbReference type="ARBA" id="ARBA00022840"/>
    </source>
</evidence>
<evidence type="ECO:0000256" key="4">
    <source>
        <dbReference type="ARBA" id="ARBA00022741"/>
    </source>
</evidence>
<dbReference type="GO" id="GO:0005524">
    <property type="term" value="F:ATP binding"/>
    <property type="evidence" value="ECO:0007669"/>
    <property type="project" value="UniProtKB-UniRule"/>
</dbReference>
<organism evidence="12 13">
    <name type="scientific">Rhinolophus ferrumequinum</name>
    <name type="common">Greater horseshoe bat</name>
    <dbReference type="NCBI Taxonomy" id="59479"/>
    <lineage>
        <taxon>Eukaryota</taxon>
        <taxon>Metazoa</taxon>
        <taxon>Chordata</taxon>
        <taxon>Craniata</taxon>
        <taxon>Vertebrata</taxon>
        <taxon>Euteleostomi</taxon>
        <taxon>Mammalia</taxon>
        <taxon>Eutheria</taxon>
        <taxon>Laurasiatheria</taxon>
        <taxon>Chiroptera</taxon>
        <taxon>Yinpterochiroptera</taxon>
        <taxon>Rhinolophoidea</taxon>
        <taxon>Rhinolophidae</taxon>
        <taxon>Rhinolophinae</taxon>
        <taxon>Rhinolophus</taxon>
    </lineage>
</organism>
<feature type="binding site" evidence="9">
    <location>
        <position position="58"/>
    </location>
    <ligand>
        <name>ATP</name>
        <dbReference type="ChEBI" id="CHEBI:30616"/>
    </ligand>
</feature>
<dbReference type="InParanoid" id="A0A671EG58"/>
<dbReference type="GO" id="GO:0005737">
    <property type="term" value="C:cytoplasm"/>
    <property type="evidence" value="ECO:0007669"/>
    <property type="project" value="TreeGrafter"/>
</dbReference>
<accession>A0A671EG58</accession>
<reference evidence="12 13" key="1">
    <citation type="journal article" date="2015" name="Annu Rev Anim Biosci">
        <title>The Genome 10K Project: a way forward.</title>
        <authorList>
            <person name="Koepfli K.P."/>
            <person name="Paten B."/>
            <person name="O'Brien S.J."/>
            <person name="Koepfli K.P."/>
            <person name="Paten B."/>
            <person name="Antunes A."/>
            <person name="Belov K."/>
            <person name="Bustamante C."/>
            <person name="Castoe T.A."/>
            <person name="Clawson H."/>
            <person name="Crawford A.J."/>
            <person name="Diekhans M."/>
            <person name="Distel D."/>
            <person name="Durbin R."/>
            <person name="Earl D."/>
            <person name="Fujita M.K."/>
            <person name="Gamble T."/>
            <person name="Georges A."/>
            <person name="Gemmell N."/>
            <person name="Gilbert M.T."/>
            <person name="Graves J.M."/>
            <person name="Green R.E."/>
            <person name="Hickey G."/>
            <person name="Jarvis E.D."/>
            <person name="Johnson W."/>
            <person name="Komissarov A."/>
            <person name="Korf I."/>
            <person name="Kuhn R."/>
            <person name="Larkin D.M."/>
            <person name="Lewin H."/>
            <person name="Lopez J.V."/>
            <person name="Ma J."/>
            <person name="Marques-Bonet T."/>
            <person name="Miller W."/>
            <person name="Murphy R."/>
            <person name="Pevzner P."/>
            <person name="Shapiro B."/>
            <person name="Steiner C."/>
            <person name="Tamazian G."/>
            <person name="Venkatesh B."/>
            <person name="Wang J."/>
            <person name="Wayne R."/>
            <person name="Wiley E."/>
            <person name="Yang H."/>
            <person name="Zhang G."/>
            <person name="Haussler D."/>
            <person name="Ryder O."/>
            <person name="O'Brien S.J."/>
        </authorList>
    </citation>
    <scope>NUCLEOTIDE SEQUENCE</scope>
</reference>
<dbReference type="PANTHER" id="PTHR24346:SF56">
    <property type="entry name" value="SERINE_THREONINE-PROTEIN KINASE MARK2"/>
    <property type="match status" value="1"/>
</dbReference>
<dbReference type="PROSITE" id="PS00107">
    <property type="entry name" value="PROTEIN_KINASE_ATP"/>
    <property type="match status" value="1"/>
</dbReference>
<evidence type="ECO:0000256" key="7">
    <source>
        <dbReference type="ARBA" id="ARBA00047899"/>
    </source>
</evidence>
<dbReference type="FunFam" id="3.30.200.20:FF:000003">
    <property type="entry name" value="Non-specific serine/threonine protein kinase"/>
    <property type="match status" value="1"/>
</dbReference>
<dbReference type="PROSITE" id="PS00108">
    <property type="entry name" value="PROTEIN_KINASE_ST"/>
    <property type="match status" value="1"/>
</dbReference>
<dbReference type="PANTHER" id="PTHR24346">
    <property type="entry name" value="MAP/MICROTUBULE AFFINITY-REGULATING KINASE"/>
    <property type="match status" value="1"/>
</dbReference>
<dbReference type="GO" id="GO:0000226">
    <property type="term" value="P:microtubule cytoskeleton organization"/>
    <property type="evidence" value="ECO:0007669"/>
    <property type="project" value="TreeGrafter"/>
</dbReference>
<dbReference type="EC" id="2.7.11.1" evidence="1"/>
<dbReference type="Gene3D" id="1.10.510.10">
    <property type="entry name" value="Transferase(Phosphotransferase) domain 1"/>
    <property type="match status" value="1"/>
</dbReference>
<proteinExistence type="inferred from homology"/>
<reference evidence="12" key="4">
    <citation type="submission" date="2025-08" db="UniProtKB">
        <authorList>
            <consortium name="Ensembl"/>
        </authorList>
    </citation>
    <scope>IDENTIFICATION</scope>
</reference>
<dbReference type="InterPro" id="IPR017441">
    <property type="entry name" value="Protein_kinase_ATP_BS"/>
</dbReference>
<dbReference type="GO" id="GO:0035556">
    <property type="term" value="P:intracellular signal transduction"/>
    <property type="evidence" value="ECO:0007669"/>
    <property type="project" value="TreeGrafter"/>
</dbReference>
<dbReference type="InterPro" id="IPR008271">
    <property type="entry name" value="Ser/Thr_kinase_AS"/>
</dbReference>
<comment type="similarity">
    <text evidence="10">Belongs to the protein kinase superfamily.</text>
</comment>
<sequence>AQEGVIMSRDPAATSKGRKPHLVRYELLQTIGEGNHAKVKLGQHLPTGTQVAIKIIRKQGFNNQQRPVLKEAHCMAGLRHPNIVQLFEVINTKVSLFIIMEHVTGGDMQDYILTHGCMTEGEARRSFRQLVSAVHYCHEKGIIHRDLKPQNVLFDTEMNVKLTDFGISTPFNGNKLSTCCGSPAYAAPELLREEEYDGPPVDIWSLGVLLYKMVTGTIPFKGKDLIELVSQILKGTYTLPLYLTAELHTLLRRATTRLRGSQARLPKLKCELDQADV</sequence>
<evidence type="ECO:0000256" key="9">
    <source>
        <dbReference type="PROSITE-ProRule" id="PRU10141"/>
    </source>
</evidence>
<protein>
    <recommendedName>
        <fullName evidence="1">non-specific serine/threonine protein kinase</fullName>
        <ecNumber evidence="1">2.7.11.1</ecNumber>
    </recommendedName>
</protein>
<evidence type="ECO:0000256" key="2">
    <source>
        <dbReference type="ARBA" id="ARBA00022527"/>
    </source>
</evidence>
<evidence type="ECO:0000256" key="3">
    <source>
        <dbReference type="ARBA" id="ARBA00022679"/>
    </source>
</evidence>
<keyword evidence="3" id="KW-0808">Transferase</keyword>
<keyword evidence="5" id="KW-0418">Kinase</keyword>
<comment type="catalytic activity">
    <reaction evidence="8">
        <text>L-seryl-[protein] + ATP = O-phospho-L-seryl-[protein] + ADP + H(+)</text>
        <dbReference type="Rhea" id="RHEA:17989"/>
        <dbReference type="Rhea" id="RHEA-COMP:9863"/>
        <dbReference type="Rhea" id="RHEA-COMP:11604"/>
        <dbReference type="ChEBI" id="CHEBI:15378"/>
        <dbReference type="ChEBI" id="CHEBI:29999"/>
        <dbReference type="ChEBI" id="CHEBI:30616"/>
        <dbReference type="ChEBI" id="CHEBI:83421"/>
        <dbReference type="ChEBI" id="CHEBI:456216"/>
        <dbReference type="EC" id="2.7.11.1"/>
    </reaction>
</comment>
<dbReference type="InterPro" id="IPR011009">
    <property type="entry name" value="Kinase-like_dom_sf"/>
</dbReference>
<evidence type="ECO:0000256" key="5">
    <source>
        <dbReference type="ARBA" id="ARBA00022777"/>
    </source>
</evidence>
<reference evidence="12 13" key="2">
    <citation type="journal article" date="2018" name="Annu Rev Anim Biosci">
        <title>Bat Biology, Genomes, and the Bat1K Project: To Generate Chromosome-Level Genomes for All Living Bat Species.</title>
        <authorList>
            <person name="Teeling E.C."/>
            <person name="Vernes S.C."/>
            <person name="Davalos L.M."/>
            <person name="Ray D.A."/>
            <person name="Gilbert M.T.P."/>
            <person name="Myers E."/>
        </authorList>
    </citation>
    <scope>NUCLEOTIDE SEQUENCE</scope>
</reference>
<keyword evidence="4 9" id="KW-0547">Nucleotide-binding</keyword>
<evidence type="ECO:0000256" key="1">
    <source>
        <dbReference type="ARBA" id="ARBA00012513"/>
    </source>
</evidence>
<dbReference type="AlphaFoldDB" id="A0A671EG58"/>
<comment type="catalytic activity">
    <reaction evidence="7">
        <text>L-threonyl-[protein] + ATP = O-phospho-L-threonyl-[protein] + ADP + H(+)</text>
        <dbReference type="Rhea" id="RHEA:46608"/>
        <dbReference type="Rhea" id="RHEA-COMP:11060"/>
        <dbReference type="Rhea" id="RHEA-COMP:11605"/>
        <dbReference type="ChEBI" id="CHEBI:15378"/>
        <dbReference type="ChEBI" id="CHEBI:30013"/>
        <dbReference type="ChEBI" id="CHEBI:30616"/>
        <dbReference type="ChEBI" id="CHEBI:61977"/>
        <dbReference type="ChEBI" id="CHEBI:456216"/>
        <dbReference type="EC" id="2.7.11.1"/>
    </reaction>
</comment>
<evidence type="ECO:0000313" key="12">
    <source>
        <dbReference type="Ensembl" id="ENSRFEP00010012060.1"/>
    </source>
</evidence>
<reference evidence="12" key="5">
    <citation type="submission" date="2025-09" db="UniProtKB">
        <authorList>
            <consortium name="Ensembl"/>
        </authorList>
    </citation>
    <scope>IDENTIFICATION</scope>
</reference>
<dbReference type="GeneTree" id="ENSGT00940000160886"/>
<dbReference type="FunFam" id="1.10.510.10:FF:000571">
    <property type="entry name" value="Maternal embryonic leucine zipper kinase"/>
    <property type="match status" value="1"/>
</dbReference>
<feature type="domain" description="Protein kinase" evidence="11">
    <location>
        <begin position="25"/>
        <end position="277"/>
    </location>
</feature>
<evidence type="ECO:0000256" key="8">
    <source>
        <dbReference type="ARBA" id="ARBA00048679"/>
    </source>
</evidence>
<keyword evidence="2 10" id="KW-0723">Serine/threonine-protein kinase</keyword>
<keyword evidence="6 9" id="KW-0067">ATP-binding</keyword>
<name>A0A671EG58_RHIFE</name>
<reference evidence="13" key="3">
    <citation type="submission" date="2018-12" db="EMBL/GenBank/DDBJ databases">
        <title>G10K-VGP greater horseshoe bat female genome, primary haplotype.</title>
        <authorList>
            <person name="Teeling E."/>
            <person name="Myers G."/>
            <person name="Vernes S."/>
            <person name="Pippel M."/>
            <person name="Winkler S."/>
            <person name="Fedrigo O."/>
            <person name="Rhie A."/>
            <person name="Koren S."/>
            <person name="Phillippy A."/>
            <person name="Lewin H."/>
            <person name="Damas J."/>
            <person name="Howe K."/>
            <person name="Mountcastle J."/>
            <person name="Jarvis E.D."/>
        </authorList>
    </citation>
    <scope>NUCLEOTIDE SEQUENCE [LARGE SCALE GENOMIC DNA]</scope>
</reference>
<dbReference type="CDD" id="cd14003">
    <property type="entry name" value="STKc_AMPK-like"/>
    <property type="match status" value="1"/>
</dbReference>
<dbReference type="GO" id="GO:0050321">
    <property type="term" value="F:tau-protein kinase activity"/>
    <property type="evidence" value="ECO:0007669"/>
    <property type="project" value="TreeGrafter"/>
</dbReference>
<dbReference type="SMART" id="SM00220">
    <property type="entry name" value="S_TKc"/>
    <property type="match status" value="1"/>
</dbReference>
<dbReference type="Proteomes" id="UP000472240">
    <property type="component" value="Chromosome 3"/>
</dbReference>
<dbReference type="SUPFAM" id="SSF56112">
    <property type="entry name" value="Protein kinase-like (PK-like)"/>
    <property type="match status" value="1"/>
</dbReference>